<dbReference type="EMBL" id="JAPMOS010000003">
    <property type="protein sequence ID" value="KAJ4462345.1"/>
    <property type="molecule type" value="Genomic_DNA"/>
</dbReference>
<evidence type="ECO:0000256" key="6">
    <source>
        <dbReference type="RuleBase" id="RU366039"/>
    </source>
</evidence>
<evidence type="ECO:0000313" key="9">
    <source>
        <dbReference type="Proteomes" id="UP001141327"/>
    </source>
</evidence>
<keyword evidence="3 6" id="KW-0694">RNA-binding</keyword>
<reference evidence="8" key="1">
    <citation type="journal article" date="2022" name="bioRxiv">
        <title>Genomics of Preaxostyla Flagellates Illuminates Evolutionary Transitions and the Path Towards Mitochondrial Loss.</title>
        <authorList>
            <person name="Novak L.V.F."/>
            <person name="Treitli S.C."/>
            <person name="Pyrih J."/>
            <person name="Halakuc P."/>
            <person name="Pipaliya S.V."/>
            <person name="Vacek V."/>
            <person name="Brzon O."/>
            <person name="Soukal P."/>
            <person name="Eme L."/>
            <person name="Dacks J.B."/>
            <person name="Karnkowska A."/>
            <person name="Elias M."/>
            <person name="Hampl V."/>
        </authorList>
    </citation>
    <scope>NUCLEOTIDE SEQUENCE</scope>
    <source>
        <strain evidence="8">RCP-MX</strain>
    </source>
</reference>
<proteinExistence type="inferred from homology"/>
<keyword evidence="5 6" id="KW-0687">Ribonucleoprotein</keyword>
<dbReference type="PROSITE" id="PS01082">
    <property type="entry name" value="RIBOSOMAL_L7AE"/>
    <property type="match status" value="1"/>
</dbReference>
<dbReference type="PANTHER" id="PTHR23105">
    <property type="entry name" value="RIBOSOMAL PROTEIN L7AE FAMILY MEMBER"/>
    <property type="match status" value="1"/>
</dbReference>
<evidence type="ECO:0000256" key="3">
    <source>
        <dbReference type="ARBA" id="ARBA00022884"/>
    </source>
</evidence>
<dbReference type="InterPro" id="IPR029064">
    <property type="entry name" value="Ribosomal_eL30-like_sf"/>
</dbReference>
<organism evidence="8 9">
    <name type="scientific">Paratrimastix pyriformis</name>
    <dbReference type="NCBI Taxonomy" id="342808"/>
    <lineage>
        <taxon>Eukaryota</taxon>
        <taxon>Metamonada</taxon>
        <taxon>Preaxostyla</taxon>
        <taxon>Paratrimastigidae</taxon>
        <taxon>Paratrimastix</taxon>
    </lineage>
</organism>
<dbReference type="SUPFAM" id="SSF55315">
    <property type="entry name" value="L30e-like"/>
    <property type="match status" value="1"/>
</dbReference>
<dbReference type="Gene3D" id="3.30.1330.30">
    <property type="match status" value="1"/>
</dbReference>
<keyword evidence="4 6" id="KW-0539">Nucleus</keyword>
<comment type="function">
    <text evidence="6">Common component of the spliceosome and rRNA processing machinery.</text>
</comment>
<keyword evidence="9" id="KW-1185">Reference proteome</keyword>
<accession>A0ABQ8UZV7</accession>
<comment type="caution">
    <text evidence="8">The sequence shown here is derived from an EMBL/GenBank/DDBJ whole genome shotgun (WGS) entry which is preliminary data.</text>
</comment>
<dbReference type="PRINTS" id="PR00881">
    <property type="entry name" value="L7ARS6FAMILY"/>
</dbReference>
<name>A0ABQ8UZV7_9EUKA</name>
<protein>
    <recommendedName>
        <fullName evidence="6">H/ACA ribonucleoprotein complex subunit 2</fullName>
    </recommendedName>
    <alternativeName>
        <fullName evidence="6">Nucleolar protein family A member 2</fullName>
    </alternativeName>
</protein>
<evidence type="ECO:0000256" key="5">
    <source>
        <dbReference type="ARBA" id="ARBA00023274"/>
    </source>
</evidence>
<comment type="function">
    <text evidence="6">Required for ribosome biogenesis. Part of a complex which catalyzes pseudouridylation of rRNA. This involves the isomerization of uridine such that the ribose is subsequently attached to C5, instead of the normal N1. Pseudouridine ('psi') residues may serve to stabilize the conformation of rRNAs.</text>
</comment>
<comment type="similarity">
    <text evidence="2 6">Belongs to the eukaryotic ribosomal protein eL8 family.</text>
</comment>
<dbReference type="InterPro" id="IPR050257">
    <property type="entry name" value="eL8/uL1-like"/>
</dbReference>
<dbReference type="InterPro" id="IPR002415">
    <property type="entry name" value="H/ACA_rnp_Nhp2-like"/>
</dbReference>
<keyword evidence="8" id="KW-0689">Ribosomal protein</keyword>
<dbReference type="InterPro" id="IPR018492">
    <property type="entry name" value="Ribosomal_eL8/Nhp2"/>
</dbReference>
<evidence type="ECO:0000256" key="2">
    <source>
        <dbReference type="ARBA" id="ARBA00007337"/>
    </source>
</evidence>
<dbReference type="InterPro" id="IPR004038">
    <property type="entry name" value="Ribosomal_eL8/eL30/eS12/Gad45"/>
</dbReference>
<dbReference type="GO" id="GO:0005840">
    <property type="term" value="C:ribosome"/>
    <property type="evidence" value="ECO:0007669"/>
    <property type="project" value="UniProtKB-KW"/>
</dbReference>
<evidence type="ECO:0000256" key="4">
    <source>
        <dbReference type="ARBA" id="ARBA00023242"/>
    </source>
</evidence>
<comment type="subcellular location">
    <subcellularLocation>
        <location evidence="1 6">Nucleus</location>
        <location evidence="1 6">Nucleolus</location>
    </subcellularLocation>
</comment>
<evidence type="ECO:0000256" key="1">
    <source>
        <dbReference type="ARBA" id="ARBA00004604"/>
    </source>
</evidence>
<dbReference type="Proteomes" id="UP001141327">
    <property type="component" value="Unassembled WGS sequence"/>
</dbReference>
<dbReference type="Pfam" id="PF01248">
    <property type="entry name" value="Ribosomal_L7Ae"/>
    <property type="match status" value="1"/>
</dbReference>
<evidence type="ECO:0000259" key="7">
    <source>
        <dbReference type="Pfam" id="PF01248"/>
    </source>
</evidence>
<gene>
    <name evidence="8" type="ORF">PAPYR_959</name>
</gene>
<dbReference type="InterPro" id="IPR004037">
    <property type="entry name" value="Ribosomal_eL8-like_CS"/>
</dbReference>
<evidence type="ECO:0000313" key="8">
    <source>
        <dbReference type="EMBL" id="KAJ4462345.1"/>
    </source>
</evidence>
<dbReference type="PRINTS" id="PR00883">
    <property type="entry name" value="NUCLEARHMG"/>
</dbReference>
<feature type="domain" description="Ribosomal protein eL8/eL30/eS12/Gadd45" evidence="7">
    <location>
        <begin position="19"/>
        <end position="104"/>
    </location>
</feature>
<sequence length="132" mass="14267">MGKIAVIANPLAGEKLTKKLLKVVTKTAKDKLLRRGVKEVVKSIRTGKKGLCIIAGDISPIDVVSHIPVFCEENEIPYVYVPSKAELGAASATKRPTSCTLVLPPPEDAAHQKLRAKYEKLVAHVKTMTPSL</sequence>